<dbReference type="PROSITE" id="PS50119">
    <property type="entry name" value="ZF_BBOX"/>
    <property type="match status" value="2"/>
</dbReference>
<dbReference type="Gene3D" id="3.30.160.60">
    <property type="entry name" value="Classic Zinc Finger"/>
    <property type="match status" value="1"/>
</dbReference>
<evidence type="ECO:0000256" key="1">
    <source>
        <dbReference type="PROSITE-ProRule" id="PRU00024"/>
    </source>
</evidence>
<dbReference type="OrthoDB" id="6118267at2759"/>
<dbReference type="Proteomes" id="UP000507470">
    <property type="component" value="Unassembled WGS sequence"/>
</dbReference>
<dbReference type="PANTHER" id="PTHR25462">
    <property type="entry name" value="BONUS, ISOFORM C-RELATED"/>
    <property type="match status" value="1"/>
</dbReference>
<keyword evidence="5" id="KW-1185">Reference proteome</keyword>
<accession>A0A6J8EIG0</accession>
<evidence type="ECO:0000256" key="2">
    <source>
        <dbReference type="SAM" id="Coils"/>
    </source>
</evidence>
<dbReference type="Pfam" id="PF00643">
    <property type="entry name" value="zf-B_box"/>
    <property type="match status" value="1"/>
</dbReference>
<reference evidence="4 5" key="1">
    <citation type="submission" date="2020-06" db="EMBL/GenBank/DDBJ databases">
        <authorList>
            <person name="Li R."/>
            <person name="Bekaert M."/>
        </authorList>
    </citation>
    <scope>NUCLEOTIDE SEQUENCE [LARGE SCALE GENOMIC DNA]</scope>
    <source>
        <strain evidence="5">wild</strain>
    </source>
</reference>
<dbReference type="SUPFAM" id="SSF57845">
    <property type="entry name" value="B-box zinc-binding domain"/>
    <property type="match status" value="1"/>
</dbReference>
<dbReference type="CDD" id="cd19757">
    <property type="entry name" value="Bbox1"/>
    <property type="match status" value="1"/>
</dbReference>
<proteinExistence type="predicted"/>
<dbReference type="GO" id="GO:0008270">
    <property type="term" value="F:zinc ion binding"/>
    <property type="evidence" value="ECO:0007669"/>
    <property type="project" value="UniProtKB-KW"/>
</dbReference>
<evidence type="ECO:0000313" key="5">
    <source>
        <dbReference type="Proteomes" id="UP000507470"/>
    </source>
</evidence>
<dbReference type="InterPro" id="IPR011042">
    <property type="entry name" value="6-blade_b-propeller_TolB-like"/>
</dbReference>
<sequence>MAQSAVDGNSEKFATHVNCEFCDTKKEVKWKCLDCGKIICNECKDKIHKKIRRGKYHEIVEIKEDKQLNFPETDLVNTKCQDHSEQLYSHFCKTCENLVCPSCIVKCNKGHELIEINEMYHSEINRLKKGQSILQNDIAKAATKMHEEKQKQISENSMYCKVNKDINTQENALINAVKEYAQICRMKLNKNHKEISKNIEENIDTISRNINQFEEKYNELEDSITTADVAAFFRSVGRIDRKMYVGKEKTKSTFNFSSNFIPGEISLSHFGEFESNENWFDYLTVDLNINKEYQTELCRVGYLFSCTDSLWIADNKYQILQKVKPEGNTLNILLAFKVNTPIYGIAVTASNNLILATGKSKLLQICGVTGKMTDSIYQYKGDPNISAKSRFKPVAIVTTPKDNVVLADVDTHTIHFLSNSGHLLTYFHTNDIGILYPYSLEFTSSGQLNIGCGRLPGSETKEAMIYKVTISGC</sequence>
<feature type="domain" description="B box-type" evidence="3">
    <location>
        <begin position="80"/>
        <end position="116"/>
    </location>
</feature>
<dbReference type="InterPro" id="IPR000315">
    <property type="entry name" value="Znf_B-box"/>
</dbReference>
<feature type="domain" description="B box-type" evidence="3">
    <location>
        <begin position="14"/>
        <end position="62"/>
    </location>
</feature>
<name>A0A6J8EIG0_MYTCO</name>
<organism evidence="4 5">
    <name type="scientific">Mytilus coruscus</name>
    <name type="common">Sea mussel</name>
    <dbReference type="NCBI Taxonomy" id="42192"/>
    <lineage>
        <taxon>Eukaryota</taxon>
        <taxon>Metazoa</taxon>
        <taxon>Spiralia</taxon>
        <taxon>Lophotrochozoa</taxon>
        <taxon>Mollusca</taxon>
        <taxon>Bivalvia</taxon>
        <taxon>Autobranchia</taxon>
        <taxon>Pteriomorphia</taxon>
        <taxon>Mytilida</taxon>
        <taxon>Mytiloidea</taxon>
        <taxon>Mytilidae</taxon>
        <taxon>Mytilinae</taxon>
        <taxon>Mytilus</taxon>
    </lineage>
</organism>
<dbReference type="PANTHER" id="PTHR25462:SF296">
    <property type="entry name" value="MEIOTIC P26, ISOFORM F"/>
    <property type="match status" value="1"/>
</dbReference>
<gene>
    <name evidence="4" type="ORF">MCOR_52531</name>
</gene>
<evidence type="ECO:0000259" key="3">
    <source>
        <dbReference type="PROSITE" id="PS50119"/>
    </source>
</evidence>
<dbReference type="InterPro" id="IPR047153">
    <property type="entry name" value="TRIM45/56/19-like"/>
</dbReference>
<keyword evidence="2" id="KW-0175">Coiled coil</keyword>
<keyword evidence="1" id="KW-0479">Metal-binding</keyword>
<evidence type="ECO:0000313" key="4">
    <source>
        <dbReference type="EMBL" id="CAC5420300.1"/>
    </source>
</evidence>
<dbReference type="AlphaFoldDB" id="A0A6J8EIG0"/>
<dbReference type="EMBL" id="CACVKT020009086">
    <property type="protein sequence ID" value="CAC5420300.1"/>
    <property type="molecule type" value="Genomic_DNA"/>
</dbReference>
<keyword evidence="1" id="KW-0863">Zinc-finger</keyword>
<dbReference type="SUPFAM" id="SSF101898">
    <property type="entry name" value="NHL repeat"/>
    <property type="match status" value="1"/>
</dbReference>
<dbReference type="Gene3D" id="2.120.10.30">
    <property type="entry name" value="TolB, C-terminal domain"/>
    <property type="match status" value="1"/>
</dbReference>
<protein>
    <recommendedName>
        <fullName evidence="3">B box-type domain-containing protein</fullName>
    </recommendedName>
</protein>
<feature type="coiled-coil region" evidence="2">
    <location>
        <begin position="189"/>
        <end position="230"/>
    </location>
</feature>
<keyword evidence="1" id="KW-0862">Zinc</keyword>